<organism evidence="4 5">
    <name type="scientific">Alkalibaculum sporogenes</name>
    <dbReference type="NCBI Taxonomy" id="2655001"/>
    <lineage>
        <taxon>Bacteria</taxon>
        <taxon>Bacillati</taxon>
        <taxon>Bacillota</taxon>
        <taxon>Clostridia</taxon>
        <taxon>Eubacteriales</taxon>
        <taxon>Eubacteriaceae</taxon>
        <taxon>Alkalibaculum</taxon>
    </lineage>
</organism>
<proteinExistence type="inferred from homology"/>
<keyword evidence="2" id="KW-0732">Signal</keyword>
<gene>
    <name evidence="4" type="ORF">GC105_08290</name>
</gene>
<reference evidence="4 5" key="1">
    <citation type="submission" date="2019-10" db="EMBL/GenBank/DDBJ databases">
        <title>Alkalibaculum tamaniensis sp.nov., a new alkaliphilic acetogen, isolated on methoxylated aromatics from a mud volcano.</title>
        <authorList>
            <person name="Khomyakova M.A."/>
            <person name="Merkel A.Y."/>
            <person name="Bonch-Osmolovskaya E.A."/>
            <person name="Slobodkin A.I."/>
        </authorList>
    </citation>
    <scope>NUCLEOTIDE SEQUENCE [LARGE SCALE GENOMIC DNA]</scope>
    <source>
        <strain evidence="4 5">M08DMB</strain>
    </source>
</reference>
<dbReference type="RefSeq" id="WP_152803590.1">
    <property type="nucleotide sequence ID" value="NZ_WHNX01000010.1"/>
</dbReference>
<accession>A0A6A7K9C1</accession>
<feature type="domain" description="Fe/B12 periplasmic-binding" evidence="3">
    <location>
        <begin position="49"/>
        <end position="319"/>
    </location>
</feature>
<dbReference type="PROSITE" id="PS51257">
    <property type="entry name" value="PROKAR_LIPOPROTEIN"/>
    <property type="match status" value="1"/>
</dbReference>
<evidence type="ECO:0000313" key="4">
    <source>
        <dbReference type="EMBL" id="MPW25787.1"/>
    </source>
</evidence>
<evidence type="ECO:0000259" key="3">
    <source>
        <dbReference type="PROSITE" id="PS50983"/>
    </source>
</evidence>
<evidence type="ECO:0000256" key="1">
    <source>
        <dbReference type="ARBA" id="ARBA00008814"/>
    </source>
</evidence>
<sequence length="359" mass="39377">MKKITILMLSLVMIVTFTACGTATTSTGETPETKVVTDSLGREVEVPAKIESIGSLGVMRLLTYMEASDLVKGATDMDNVSELTRPYTYVHPEYKDLAVIGQGGAGGIVPFDEEIIKLEPDVIFVVSDYDGCDELSSKIGIPVVAIANPGLFDSIMNDSIEIIGEVLGKEDRATEINTFMDEAQKDLKDRTKDIESKPTVYNGGLNFRGKHGFDGTSAEYGPFMSINANNVVDQTGQSGAFTVDLEQVLEWNPDIIFLNPENMDLVNEQYKKNPGFFNSLDAVKEGRVYTQLAYNNNYTNVEIALADAYYAGTVIYPEQFKDIDAEKKADEIFKFLLGKEIYSDFVSAGQGFGQLTIGN</sequence>
<feature type="chain" id="PRO_5038700094" evidence="2">
    <location>
        <begin position="22"/>
        <end position="359"/>
    </location>
</feature>
<feature type="signal peptide" evidence="2">
    <location>
        <begin position="1"/>
        <end position="21"/>
    </location>
</feature>
<dbReference type="SUPFAM" id="SSF53807">
    <property type="entry name" value="Helical backbone' metal receptor"/>
    <property type="match status" value="1"/>
</dbReference>
<evidence type="ECO:0000313" key="5">
    <source>
        <dbReference type="Proteomes" id="UP000440004"/>
    </source>
</evidence>
<dbReference type="PANTHER" id="PTHR30535:SF34">
    <property type="entry name" value="MOLYBDATE-BINDING PROTEIN MOLA"/>
    <property type="match status" value="1"/>
</dbReference>
<dbReference type="CDD" id="cd01147">
    <property type="entry name" value="HemV-2"/>
    <property type="match status" value="1"/>
</dbReference>
<dbReference type="EMBL" id="WHNX01000010">
    <property type="protein sequence ID" value="MPW25787.1"/>
    <property type="molecule type" value="Genomic_DNA"/>
</dbReference>
<comment type="similarity">
    <text evidence="1">Belongs to the bacterial solute-binding protein 8 family.</text>
</comment>
<keyword evidence="5" id="KW-1185">Reference proteome</keyword>
<dbReference type="PANTHER" id="PTHR30535">
    <property type="entry name" value="VITAMIN B12-BINDING PROTEIN"/>
    <property type="match status" value="1"/>
</dbReference>
<dbReference type="Pfam" id="PF01497">
    <property type="entry name" value="Peripla_BP_2"/>
    <property type="match status" value="1"/>
</dbReference>
<name>A0A6A7K9C1_9FIRM</name>
<dbReference type="InterPro" id="IPR050902">
    <property type="entry name" value="ABC_Transporter_SBP"/>
</dbReference>
<dbReference type="Gene3D" id="3.40.50.1980">
    <property type="entry name" value="Nitrogenase molybdenum iron protein domain"/>
    <property type="match status" value="2"/>
</dbReference>
<protein>
    <submittedName>
        <fullName evidence="4">ABC transporter substrate-binding protein</fullName>
    </submittedName>
</protein>
<evidence type="ECO:0000256" key="2">
    <source>
        <dbReference type="SAM" id="SignalP"/>
    </source>
</evidence>
<dbReference type="AlphaFoldDB" id="A0A6A7K9C1"/>
<comment type="caution">
    <text evidence="4">The sequence shown here is derived from an EMBL/GenBank/DDBJ whole genome shotgun (WGS) entry which is preliminary data.</text>
</comment>
<dbReference type="Proteomes" id="UP000440004">
    <property type="component" value="Unassembled WGS sequence"/>
</dbReference>
<dbReference type="PROSITE" id="PS50983">
    <property type="entry name" value="FE_B12_PBP"/>
    <property type="match status" value="1"/>
</dbReference>
<dbReference type="InterPro" id="IPR002491">
    <property type="entry name" value="ABC_transptr_periplasmic_BD"/>
</dbReference>